<dbReference type="PANTHER" id="PTHR45823">
    <property type="entry name" value="T-SNARE COILED-COIL HOMOLOGY DOMAIN-CONTAINING PROTEIN"/>
    <property type="match status" value="1"/>
</dbReference>
<feature type="domain" description="Paraneoplastic antigen Ma-like C-terminal" evidence="1">
    <location>
        <begin position="11"/>
        <end position="111"/>
    </location>
</feature>
<sequence>MSWCDLPEFDGTELFEGFWMKFSIFAECFNWSASDMTFYLVTSLRGKALEYVSYLPHRDLYNVSVLYSALKSRFGDIETAQICRMKLRNITMLTSESVQEYVCRTEINVQKSFPGVNEDLLVKMIPEYAIYGYPDGNIGYSVLTKEPSTVSELIKEILWQEHCRQSLKSVEKSRCTEDSNFEKHFEIGNKRNMNFTEHDFRRNKVSENTDVDMQNDISVYASNQKLGKENYTVGKLNVCNNFVYPSEQSVYFIAESYELKHEEFCDVIEATEYEVAKVLDEEIAILELPHVEKQTVVTGGTDIVIVRKVELKYEELNEIVEATDVAVAKVSKLMTTNFGSPNVEQQTIPYGEVEVVSVRKWTPIEQSDVQFNISKNDDEKNYDEPRVSTYTGLSRPVYGKDFTYKELVCGNGFTQFRDSNIYENNYISDVCSCGSSMLPEMNWKTRKTQFVFIIFYFEDKIFLKEGICCECDFVFMSVMSQNSVNVVSRIFDVV</sequence>
<dbReference type="Proteomes" id="UP000683360">
    <property type="component" value="Unassembled WGS sequence"/>
</dbReference>
<keyword evidence="3" id="KW-1185">Reference proteome</keyword>
<dbReference type="AlphaFoldDB" id="A0A8S3UF32"/>
<accession>A0A8S3UF32</accession>
<evidence type="ECO:0000313" key="3">
    <source>
        <dbReference type="Proteomes" id="UP000683360"/>
    </source>
</evidence>
<protein>
    <recommendedName>
        <fullName evidence="1">Paraneoplastic antigen Ma-like C-terminal domain-containing protein</fullName>
    </recommendedName>
</protein>
<evidence type="ECO:0000313" key="2">
    <source>
        <dbReference type="EMBL" id="CAG2239676.1"/>
    </source>
</evidence>
<reference evidence="2" key="1">
    <citation type="submission" date="2021-03" db="EMBL/GenBank/DDBJ databases">
        <authorList>
            <person name="Bekaert M."/>
        </authorList>
    </citation>
    <scope>NUCLEOTIDE SEQUENCE</scope>
</reference>
<dbReference type="InterPro" id="IPR048270">
    <property type="entry name" value="PNMA_C"/>
</dbReference>
<organism evidence="2 3">
    <name type="scientific">Mytilus edulis</name>
    <name type="common">Blue mussel</name>
    <dbReference type="NCBI Taxonomy" id="6550"/>
    <lineage>
        <taxon>Eukaryota</taxon>
        <taxon>Metazoa</taxon>
        <taxon>Spiralia</taxon>
        <taxon>Lophotrochozoa</taxon>
        <taxon>Mollusca</taxon>
        <taxon>Bivalvia</taxon>
        <taxon>Autobranchia</taxon>
        <taxon>Pteriomorphia</taxon>
        <taxon>Mytilida</taxon>
        <taxon>Mytiloidea</taxon>
        <taxon>Mytilidae</taxon>
        <taxon>Mytilinae</taxon>
        <taxon>Mytilus</taxon>
    </lineage>
</organism>
<name>A0A8S3UF32_MYTED</name>
<dbReference type="OrthoDB" id="6178447at2759"/>
<dbReference type="Pfam" id="PF14893">
    <property type="entry name" value="PNMA"/>
    <property type="match status" value="1"/>
</dbReference>
<evidence type="ECO:0000259" key="1">
    <source>
        <dbReference type="Pfam" id="PF14893"/>
    </source>
</evidence>
<dbReference type="PANTHER" id="PTHR45823:SF1">
    <property type="entry name" value="T-SNARE COILED-COIL HOMOLOGY DOMAIN-CONTAINING PROTEIN"/>
    <property type="match status" value="1"/>
</dbReference>
<proteinExistence type="predicted"/>
<comment type="caution">
    <text evidence="2">The sequence shown here is derived from an EMBL/GenBank/DDBJ whole genome shotgun (WGS) entry which is preliminary data.</text>
</comment>
<gene>
    <name evidence="2" type="ORF">MEDL_52020</name>
</gene>
<dbReference type="EMBL" id="CAJPWZ010002532">
    <property type="protein sequence ID" value="CAG2239676.1"/>
    <property type="molecule type" value="Genomic_DNA"/>
</dbReference>